<dbReference type="EMBL" id="JACHOB010000008">
    <property type="protein sequence ID" value="MBB4660313.1"/>
    <property type="molecule type" value="Genomic_DNA"/>
</dbReference>
<dbReference type="GO" id="GO:0044781">
    <property type="term" value="P:bacterial-type flagellum organization"/>
    <property type="evidence" value="ECO:0007669"/>
    <property type="project" value="UniProtKB-KW"/>
</dbReference>
<sequence>MTTISPVANGTETSAPPAAVATNAAPQELTQFLSLLTAQVQNQDPMKPLDSTAFVEQLATFSALEQQVQTNTHLGEIVRMLSAE</sequence>
<proteinExistence type="inferred from homology"/>
<evidence type="ECO:0000313" key="6">
    <source>
        <dbReference type="Proteomes" id="UP000563524"/>
    </source>
</evidence>
<dbReference type="InterPro" id="IPR005648">
    <property type="entry name" value="FlgD"/>
</dbReference>
<evidence type="ECO:0000313" key="5">
    <source>
        <dbReference type="EMBL" id="MBB4660313.1"/>
    </source>
</evidence>
<keyword evidence="5" id="KW-0969">Cilium</keyword>
<dbReference type="Pfam" id="PF03963">
    <property type="entry name" value="FlgD"/>
    <property type="match status" value="1"/>
</dbReference>
<dbReference type="RefSeq" id="WP_183819745.1">
    <property type="nucleotide sequence ID" value="NZ_JACHOB010000008.1"/>
</dbReference>
<evidence type="ECO:0000256" key="1">
    <source>
        <dbReference type="ARBA" id="ARBA00010577"/>
    </source>
</evidence>
<evidence type="ECO:0000256" key="4">
    <source>
        <dbReference type="ARBA" id="ARBA00024746"/>
    </source>
</evidence>
<keyword evidence="6" id="KW-1185">Reference proteome</keyword>
<evidence type="ECO:0000256" key="3">
    <source>
        <dbReference type="ARBA" id="ARBA00022795"/>
    </source>
</evidence>
<organism evidence="5 6">
    <name type="scientific">Parvularcula dongshanensis</name>
    <dbReference type="NCBI Taxonomy" id="1173995"/>
    <lineage>
        <taxon>Bacteria</taxon>
        <taxon>Pseudomonadati</taxon>
        <taxon>Pseudomonadota</taxon>
        <taxon>Alphaproteobacteria</taxon>
        <taxon>Parvularculales</taxon>
        <taxon>Parvularculaceae</taxon>
        <taxon>Parvularcula</taxon>
    </lineage>
</organism>
<comment type="caution">
    <text evidence="5">The sequence shown here is derived from an EMBL/GenBank/DDBJ whole genome shotgun (WGS) entry which is preliminary data.</text>
</comment>
<accession>A0A840I7S3</accession>
<keyword evidence="3" id="KW-1005">Bacterial flagellum biogenesis</keyword>
<keyword evidence="5" id="KW-0282">Flagellum</keyword>
<comment type="function">
    <text evidence="4">Required for flagellar hook formation. May act as a scaffolding protein.</text>
</comment>
<gene>
    <name evidence="5" type="ORF">GGQ59_002863</name>
</gene>
<reference evidence="5 6" key="1">
    <citation type="submission" date="2020-08" db="EMBL/GenBank/DDBJ databases">
        <title>Genomic Encyclopedia of Type Strains, Phase IV (KMG-IV): sequencing the most valuable type-strain genomes for metagenomic binning, comparative biology and taxonomic classification.</title>
        <authorList>
            <person name="Goeker M."/>
        </authorList>
    </citation>
    <scope>NUCLEOTIDE SEQUENCE [LARGE SCALE GENOMIC DNA]</scope>
    <source>
        <strain evidence="5 6">DSM 102850</strain>
    </source>
</reference>
<evidence type="ECO:0000256" key="2">
    <source>
        <dbReference type="ARBA" id="ARBA00016013"/>
    </source>
</evidence>
<keyword evidence="5" id="KW-0966">Cell projection</keyword>
<comment type="similarity">
    <text evidence="1">Belongs to the FlgD family.</text>
</comment>
<protein>
    <recommendedName>
        <fullName evidence="2">Basal-body rod modification protein FlgD</fullName>
    </recommendedName>
</protein>
<dbReference type="AlphaFoldDB" id="A0A840I7S3"/>
<name>A0A840I7S3_9PROT</name>
<dbReference type="Proteomes" id="UP000563524">
    <property type="component" value="Unassembled WGS sequence"/>
</dbReference>